<reference evidence="12 13" key="1">
    <citation type="submission" date="2019-06" db="EMBL/GenBank/DDBJ databases">
        <title>Sequencing the genomes of 1000 actinobacteria strains.</title>
        <authorList>
            <person name="Klenk H.-P."/>
        </authorList>
    </citation>
    <scope>NUCLEOTIDE SEQUENCE [LARGE SCALE GENOMIC DNA]</scope>
    <source>
        <strain evidence="12 13">DSM 44826</strain>
    </source>
</reference>
<evidence type="ECO:0000256" key="8">
    <source>
        <dbReference type="ARBA" id="ARBA00023157"/>
    </source>
</evidence>
<proteinExistence type="inferred from homology"/>
<dbReference type="InterPro" id="IPR038354">
    <property type="entry name" value="VKOR_sf"/>
</dbReference>
<evidence type="ECO:0000256" key="9">
    <source>
        <dbReference type="ARBA" id="ARBA00023284"/>
    </source>
</evidence>
<dbReference type="Proteomes" id="UP000317940">
    <property type="component" value="Unassembled WGS sequence"/>
</dbReference>
<evidence type="ECO:0000256" key="6">
    <source>
        <dbReference type="ARBA" id="ARBA00023002"/>
    </source>
</evidence>
<dbReference type="Pfam" id="PF07884">
    <property type="entry name" value="VKOR"/>
    <property type="match status" value="1"/>
</dbReference>
<evidence type="ECO:0000256" key="3">
    <source>
        <dbReference type="ARBA" id="ARBA00022692"/>
    </source>
</evidence>
<feature type="transmembrane region" description="Helical" evidence="10">
    <location>
        <begin position="28"/>
        <end position="48"/>
    </location>
</feature>
<keyword evidence="9" id="KW-0676">Redox-active center</keyword>
<evidence type="ECO:0000259" key="11">
    <source>
        <dbReference type="SMART" id="SM00756"/>
    </source>
</evidence>
<dbReference type="GO" id="GO:0048038">
    <property type="term" value="F:quinone binding"/>
    <property type="evidence" value="ECO:0007669"/>
    <property type="project" value="UniProtKB-KW"/>
</dbReference>
<feature type="domain" description="Vitamin K epoxide reductase" evidence="11">
    <location>
        <begin position="25"/>
        <end position="166"/>
    </location>
</feature>
<feature type="transmembrane region" description="Helical" evidence="10">
    <location>
        <begin position="141"/>
        <end position="163"/>
    </location>
</feature>
<dbReference type="SMART" id="SM00756">
    <property type="entry name" value="VKc"/>
    <property type="match status" value="1"/>
</dbReference>
<keyword evidence="13" id="KW-1185">Reference proteome</keyword>
<name>A0A561TV99_9ACTN</name>
<dbReference type="OrthoDB" id="9783799at2"/>
<organism evidence="12 13">
    <name type="scientific">Kitasatospora viridis</name>
    <dbReference type="NCBI Taxonomy" id="281105"/>
    <lineage>
        <taxon>Bacteria</taxon>
        <taxon>Bacillati</taxon>
        <taxon>Actinomycetota</taxon>
        <taxon>Actinomycetes</taxon>
        <taxon>Kitasatosporales</taxon>
        <taxon>Streptomycetaceae</taxon>
        <taxon>Kitasatospora</taxon>
    </lineage>
</organism>
<protein>
    <submittedName>
        <fullName evidence="12">Putative membrane protein</fullName>
    </submittedName>
</protein>
<dbReference type="CDD" id="cd12922">
    <property type="entry name" value="VKOR_5"/>
    <property type="match status" value="1"/>
</dbReference>
<dbReference type="GO" id="GO:0016020">
    <property type="term" value="C:membrane"/>
    <property type="evidence" value="ECO:0007669"/>
    <property type="project" value="UniProtKB-SubCell"/>
</dbReference>
<dbReference type="GO" id="GO:0016491">
    <property type="term" value="F:oxidoreductase activity"/>
    <property type="evidence" value="ECO:0007669"/>
    <property type="project" value="UniProtKB-KW"/>
</dbReference>
<dbReference type="RefSeq" id="WP_145908684.1">
    <property type="nucleotide sequence ID" value="NZ_BAAAMZ010000002.1"/>
</dbReference>
<evidence type="ECO:0000256" key="7">
    <source>
        <dbReference type="ARBA" id="ARBA00023136"/>
    </source>
</evidence>
<keyword evidence="3 10" id="KW-0812">Transmembrane</keyword>
<sequence>MTTATTAAAEAPPRTGKLTDTVTAARSYALLLLIAGAVGLAASITLTLEKIRLLEDPSYVPSCNINPIISCGSVMRTSQASAFGFPNSLIGVAGFAVVVTVGVVALTGARLPRWFWLGLQAGTLFGVCFITWLMDQTLYHIGAVCPYCIVVWTATIPLFWYTLLHNLRHQVIPTPAPWRPAIDGAAGYHWVVPALWYLTIVMLILNRFWYYWHTLL</sequence>
<dbReference type="EMBL" id="VIWT01000002">
    <property type="protein sequence ID" value="TWF91029.1"/>
    <property type="molecule type" value="Genomic_DNA"/>
</dbReference>
<feature type="transmembrane region" description="Helical" evidence="10">
    <location>
        <begin position="194"/>
        <end position="212"/>
    </location>
</feature>
<feature type="transmembrane region" description="Helical" evidence="10">
    <location>
        <begin position="114"/>
        <end position="134"/>
    </location>
</feature>
<dbReference type="InterPro" id="IPR012932">
    <property type="entry name" value="VKOR"/>
</dbReference>
<evidence type="ECO:0000256" key="1">
    <source>
        <dbReference type="ARBA" id="ARBA00004141"/>
    </source>
</evidence>
<comment type="similarity">
    <text evidence="2">Belongs to the VKOR family.</text>
</comment>
<comment type="caution">
    <text evidence="12">The sequence shown here is derived from an EMBL/GenBank/DDBJ whole genome shotgun (WGS) entry which is preliminary data.</text>
</comment>
<gene>
    <name evidence="12" type="ORF">FHX73_12141</name>
</gene>
<dbReference type="InterPro" id="IPR041714">
    <property type="entry name" value="VKOR_Actinobacteria"/>
</dbReference>
<keyword evidence="4" id="KW-0874">Quinone</keyword>
<evidence type="ECO:0000256" key="4">
    <source>
        <dbReference type="ARBA" id="ARBA00022719"/>
    </source>
</evidence>
<dbReference type="Gene3D" id="1.20.1440.130">
    <property type="entry name" value="VKOR domain"/>
    <property type="match status" value="1"/>
</dbReference>
<evidence type="ECO:0000313" key="13">
    <source>
        <dbReference type="Proteomes" id="UP000317940"/>
    </source>
</evidence>
<keyword evidence="7 10" id="KW-0472">Membrane</keyword>
<feature type="transmembrane region" description="Helical" evidence="10">
    <location>
        <begin position="85"/>
        <end position="108"/>
    </location>
</feature>
<evidence type="ECO:0000256" key="2">
    <source>
        <dbReference type="ARBA" id="ARBA00006214"/>
    </source>
</evidence>
<dbReference type="AlphaFoldDB" id="A0A561TV99"/>
<keyword evidence="6" id="KW-0560">Oxidoreductase</keyword>
<evidence type="ECO:0000313" key="12">
    <source>
        <dbReference type="EMBL" id="TWF91029.1"/>
    </source>
</evidence>
<keyword evidence="5 10" id="KW-1133">Transmembrane helix</keyword>
<keyword evidence="8" id="KW-1015">Disulfide bond</keyword>
<comment type="subcellular location">
    <subcellularLocation>
        <location evidence="1">Membrane</location>
        <topology evidence="1">Multi-pass membrane protein</topology>
    </subcellularLocation>
</comment>
<evidence type="ECO:0000256" key="10">
    <source>
        <dbReference type="SAM" id="Phobius"/>
    </source>
</evidence>
<evidence type="ECO:0000256" key="5">
    <source>
        <dbReference type="ARBA" id="ARBA00022989"/>
    </source>
</evidence>
<accession>A0A561TV99</accession>